<evidence type="ECO:0000256" key="5">
    <source>
        <dbReference type="SAM" id="Phobius"/>
    </source>
</evidence>
<dbReference type="PANTHER" id="PTHR10361">
    <property type="entry name" value="SODIUM-BILE ACID COTRANSPORTER"/>
    <property type="match status" value="1"/>
</dbReference>
<evidence type="ECO:0000256" key="4">
    <source>
        <dbReference type="ARBA" id="ARBA00023136"/>
    </source>
</evidence>
<gene>
    <name evidence="6" type="ORF">KS407_19340</name>
</gene>
<feature type="transmembrane region" description="Helical" evidence="5">
    <location>
        <begin position="189"/>
        <end position="211"/>
    </location>
</feature>
<evidence type="ECO:0000313" key="7">
    <source>
        <dbReference type="Proteomes" id="UP000790580"/>
    </source>
</evidence>
<protein>
    <submittedName>
        <fullName evidence="6">Bile acid:sodium symporter family protein</fullName>
    </submittedName>
</protein>
<dbReference type="Gene3D" id="1.20.1530.20">
    <property type="match status" value="1"/>
</dbReference>
<keyword evidence="3 5" id="KW-1133">Transmembrane helix</keyword>
<dbReference type="Proteomes" id="UP000790580">
    <property type="component" value="Unassembled WGS sequence"/>
</dbReference>
<organism evidence="6 7">
    <name type="scientific">Evansella alkalicola</name>
    <dbReference type="NCBI Taxonomy" id="745819"/>
    <lineage>
        <taxon>Bacteria</taxon>
        <taxon>Bacillati</taxon>
        <taxon>Bacillota</taxon>
        <taxon>Bacilli</taxon>
        <taxon>Bacillales</taxon>
        <taxon>Bacillaceae</taxon>
        <taxon>Evansella</taxon>
    </lineage>
</organism>
<feature type="transmembrane region" description="Helical" evidence="5">
    <location>
        <begin position="96"/>
        <end position="117"/>
    </location>
</feature>
<keyword evidence="7" id="KW-1185">Reference proteome</keyword>
<feature type="transmembrane region" description="Helical" evidence="5">
    <location>
        <begin position="35"/>
        <end position="52"/>
    </location>
</feature>
<proteinExistence type="predicted"/>
<evidence type="ECO:0000313" key="6">
    <source>
        <dbReference type="EMBL" id="MBU9723575.1"/>
    </source>
</evidence>
<feature type="transmembrane region" description="Helical" evidence="5">
    <location>
        <begin position="64"/>
        <end position="84"/>
    </location>
</feature>
<sequence length="312" mass="33873">MLINKFIEKRMAVLTPIVMAIGILGSTYIESIAFLIPYLFAFMTFASSIGIHGKNIVEVARSPLPVIICLLILQVIMPGVAYGVGNLLFAGEPDTITGLVLAFTIPTAIASLIWVSLNNGNSSLTLSIVFINSLLAPLFIPFTIYTLFRATVMVDVGQLMLGLLWMIVLPTLAGITLNTWSGGTLKTKWGLLTPIARITLLVVILINGSVVAPYFKEELSMKVIFVTITVLSLAILAYFIGYFISKLMKFPKKTVISVVITSGMRNIGMGSAIAILYFTPAVALPVIVGTLFQQILASIFSKVLFKRGIDKY</sequence>
<dbReference type="Pfam" id="PF01758">
    <property type="entry name" value="SBF"/>
    <property type="match status" value="1"/>
</dbReference>
<accession>A0ABS6JYB0</accession>
<evidence type="ECO:0000256" key="2">
    <source>
        <dbReference type="ARBA" id="ARBA00022692"/>
    </source>
</evidence>
<feature type="transmembrane region" description="Helical" evidence="5">
    <location>
        <begin position="223"/>
        <end position="244"/>
    </location>
</feature>
<feature type="transmembrane region" description="Helical" evidence="5">
    <location>
        <begin position="284"/>
        <end position="305"/>
    </location>
</feature>
<keyword evidence="2 5" id="KW-0812">Transmembrane</keyword>
<dbReference type="EMBL" id="JAHQCR010000082">
    <property type="protein sequence ID" value="MBU9723575.1"/>
    <property type="molecule type" value="Genomic_DNA"/>
</dbReference>
<dbReference type="PANTHER" id="PTHR10361:SF28">
    <property type="entry name" value="P3 PROTEIN-RELATED"/>
    <property type="match status" value="1"/>
</dbReference>
<feature type="transmembrane region" description="Helical" evidence="5">
    <location>
        <begin position="12"/>
        <end position="29"/>
    </location>
</feature>
<keyword evidence="4 5" id="KW-0472">Membrane</keyword>
<evidence type="ECO:0000256" key="1">
    <source>
        <dbReference type="ARBA" id="ARBA00004141"/>
    </source>
</evidence>
<evidence type="ECO:0000256" key="3">
    <source>
        <dbReference type="ARBA" id="ARBA00022989"/>
    </source>
</evidence>
<dbReference type="InterPro" id="IPR004710">
    <property type="entry name" value="Bilac:Na_transpt"/>
</dbReference>
<comment type="caution">
    <text evidence="6">The sequence shown here is derived from an EMBL/GenBank/DDBJ whole genome shotgun (WGS) entry which is preliminary data.</text>
</comment>
<name>A0ABS6JYB0_9BACI</name>
<dbReference type="RefSeq" id="WP_088074027.1">
    <property type="nucleotide sequence ID" value="NZ_JAHQCR010000082.1"/>
</dbReference>
<dbReference type="InterPro" id="IPR038770">
    <property type="entry name" value="Na+/solute_symporter_sf"/>
</dbReference>
<dbReference type="InterPro" id="IPR002657">
    <property type="entry name" value="BilAc:Na_symport/Acr3"/>
</dbReference>
<reference evidence="6 7" key="1">
    <citation type="submission" date="2021-06" db="EMBL/GenBank/DDBJ databases">
        <title>Bacillus sp. RD4P76, an endophyte from a halophyte.</title>
        <authorList>
            <person name="Sun J.-Q."/>
        </authorList>
    </citation>
    <scope>NUCLEOTIDE SEQUENCE [LARGE SCALE GENOMIC DNA]</scope>
    <source>
        <strain evidence="6 7">JCM 17098</strain>
    </source>
</reference>
<feature type="transmembrane region" description="Helical" evidence="5">
    <location>
        <begin position="124"/>
        <end position="147"/>
    </location>
</feature>
<comment type="subcellular location">
    <subcellularLocation>
        <location evidence="1">Membrane</location>
        <topology evidence="1">Multi-pass membrane protein</topology>
    </subcellularLocation>
</comment>
<feature type="transmembrane region" description="Helical" evidence="5">
    <location>
        <begin position="159"/>
        <end position="177"/>
    </location>
</feature>